<dbReference type="PANTHER" id="PTHR43555:SF1">
    <property type="entry name" value="PHOSPHORIBOSYLFORMYLGLYCINAMIDINE SYNTHASE SUBUNIT PURL"/>
    <property type="match status" value="1"/>
</dbReference>
<dbReference type="PANTHER" id="PTHR43555">
    <property type="entry name" value="PHOSPHORIBOSYLFORMYLGLYCINAMIDINE SYNTHASE SUBUNIT PURL"/>
    <property type="match status" value="1"/>
</dbReference>
<dbReference type="AlphaFoldDB" id="X0WYL7"/>
<feature type="domain" description="PurM-like C-terminal" evidence="1">
    <location>
        <begin position="61"/>
        <end position="215"/>
    </location>
</feature>
<organism evidence="2">
    <name type="scientific">marine sediment metagenome</name>
    <dbReference type="NCBI Taxonomy" id="412755"/>
    <lineage>
        <taxon>unclassified sequences</taxon>
        <taxon>metagenomes</taxon>
        <taxon>ecological metagenomes</taxon>
    </lineage>
</organism>
<name>X0WYL7_9ZZZZ</name>
<dbReference type="SUPFAM" id="SSF55326">
    <property type="entry name" value="PurM N-terminal domain-like"/>
    <property type="match status" value="1"/>
</dbReference>
<dbReference type="InterPro" id="IPR010918">
    <property type="entry name" value="PurM-like_C_dom"/>
</dbReference>
<dbReference type="InterPro" id="IPR010074">
    <property type="entry name" value="PRibForGlyAmidine_synth_PurL"/>
</dbReference>
<reference evidence="2" key="1">
    <citation type="journal article" date="2014" name="Front. Microbiol.">
        <title>High frequency of phylogenetically diverse reductive dehalogenase-homologous genes in deep subseafloor sedimentary metagenomes.</title>
        <authorList>
            <person name="Kawai M."/>
            <person name="Futagami T."/>
            <person name="Toyoda A."/>
            <person name="Takaki Y."/>
            <person name="Nishi S."/>
            <person name="Hori S."/>
            <person name="Arai W."/>
            <person name="Tsubouchi T."/>
            <person name="Morono Y."/>
            <person name="Uchiyama I."/>
            <person name="Ito T."/>
            <person name="Fujiyama A."/>
            <person name="Inagaki F."/>
            <person name="Takami H."/>
        </authorList>
    </citation>
    <scope>NUCLEOTIDE SEQUENCE</scope>
    <source>
        <strain evidence="2">Expedition CK06-06</strain>
    </source>
</reference>
<accession>X0WYL7</accession>
<protein>
    <recommendedName>
        <fullName evidence="1">PurM-like C-terminal domain-containing protein</fullName>
    </recommendedName>
</protein>
<dbReference type="InterPro" id="IPR036676">
    <property type="entry name" value="PurM-like_C_sf"/>
</dbReference>
<evidence type="ECO:0000259" key="1">
    <source>
        <dbReference type="Pfam" id="PF02769"/>
    </source>
</evidence>
<gene>
    <name evidence="2" type="ORF">S01H1_70754</name>
</gene>
<dbReference type="GO" id="GO:0006189">
    <property type="term" value="P:'de novo' IMP biosynthetic process"/>
    <property type="evidence" value="ECO:0007669"/>
    <property type="project" value="InterPro"/>
</dbReference>
<dbReference type="Gene3D" id="3.90.650.10">
    <property type="entry name" value="PurM-like C-terminal domain"/>
    <property type="match status" value="1"/>
</dbReference>
<dbReference type="Pfam" id="PF02769">
    <property type="entry name" value="AIRS_C"/>
    <property type="match status" value="1"/>
</dbReference>
<sequence length="245" mass="26659">MLHPRRVMQGVVAGVRDYGNRMGIPTVNGALYFDPRYLGNPLVYCGNVGLIPQEKSFKEPKPNDLAVGMGGRTGRDGIHGATFSSAELTSESETLSGGAVQIGNAITEKMVLDVLMVARDRGLYNAVTDCGAGGFSSAVGEMGEHIGAEVWLERVPLKYEGLSYTEIWISEAQERMTLAVPEDKWDELRALCESEGVEATVIGRFVPTGRLVLKYNDQQVGDLTMDFLHNGRPPVVRDAVYRPPA</sequence>
<evidence type="ECO:0000313" key="2">
    <source>
        <dbReference type="EMBL" id="GAG36029.1"/>
    </source>
</evidence>
<dbReference type="SUPFAM" id="SSF56042">
    <property type="entry name" value="PurM C-terminal domain-like"/>
    <property type="match status" value="1"/>
</dbReference>
<dbReference type="InterPro" id="IPR036921">
    <property type="entry name" value="PurM-like_N_sf"/>
</dbReference>
<comment type="caution">
    <text evidence="2">The sequence shown here is derived from an EMBL/GenBank/DDBJ whole genome shotgun (WGS) entry which is preliminary data.</text>
</comment>
<dbReference type="Gene3D" id="3.30.1330.10">
    <property type="entry name" value="PurM-like, N-terminal domain"/>
    <property type="match status" value="1"/>
</dbReference>
<dbReference type="GO" id="GO:0004642">
    <property type="term" value="F:phosphoribosylformylglycinamidine synthase activity"/>
    <property type="evidence" value="ECO:0007669"/>
    <property type="project" value="InterPro"/>
</dbReference>
<proteinExistence type="predicted"/>
<feature type="non-terminal residue" evidence="2">
    <location>
        <position position="245"/>
    </location>
</feature>
<dbReference type="EMBL" id="BARS01047070">
    <property type="protein sequence ID" value="GAG36029.1"/>
    <property type="molecule type" value="Genomic_DNA"/>
</dbReference>